<evidence type="ECO:0000256" key="2">
    <source>
        <dbReference type="SAM" id="MobiDB-lite"/>
    </source>
</evidence>
<evidence type="ECO:0000313" key="6">
    <source>
        <dbReference type="Proteomes" id="UP001222325"/>
    </source>
</evidence>
<dbReference type="SUPFAM" id="SSF50630">
    <property type="entry name" value="Acid proteases"/>
    <property type="match status" value="1"/>
</dbReference>
<dbReference type="InterPro" id="IPR034164">
    <property type="entry name" value="Pepsin-like_dom"/>
</dbReference>
<keyword evidence="6" id="KW-1185">Reference proteome</keyword>
<name>A0AAD6TQ61_9AGAR</name>
<dbReference type="InterPro" id="IPR033121">
    <property type="entry name" value="PEPTIDASE_A1"/>
</dbReference>
<feature type="region of interest" description="Disordered" evidence="2">
    <location>
        <begin position="388"/>
        <end position="470"/>
    </location>
</feature>
<dbReference type="GO" id="GO:0006508">
    <property type="term" value="P:proteolysis"/>
    <property type="evidence" value="ECO:0007669"/>
    <property type="project" value="InterPro"/>
</dbReference>
<feature type="compositionally biased region" description="Low complexity" evidence="2">
    <location>
        <begin position="395"/>
        <end position="458"/>
    </location>
</feature>
<feature type="transmembrane region" description="Helical" evidence="3">
    <location>
        <begin position="497"/>
        <end position="521"/>
    </location>
</feature>
<comment type="caution">
    <text evidence="5">The sequence shown here is derived from an EMBL/GenBank/DDBJ whole genome shotgun (WGS) entry which is preliminary data.</text>
</comment>
<keyword evidence="3" id="KW-0472">Membrane</keyword>
<evidence type="ECO:0000256" key="1">
    <source>
        <dbReference type="ARBA" id="ARBA00007447"/>
    </source>
</evidence>
<protein>
    <submittedName>
        <fullName evidence="5">Aspartic peptidase domain-containing protein</fullName>
    </submittedName>
</protein>
<accession>A0AAD6TQ61</accession>
<dbReference type="Gene3D" id="2.40.70.10">
    <property type="entry name" value="Acid Proteases"/>
    <property type="match status" value="2"/>
</dbReference>
<dbReference type="InterPro" id="IPR001461">
    <property type="entry name" value="Aspartic_peptidase_A1"/>
</dbReference>
<gene>
    <name evidence="5" type="ORF">B0H15DRAFT_1027812</name>
</gene>
<dbReference type="Proteomes" id="UP001222325">
    <property type="component" value="Unassembled WGS sequence"/>
</dbReference>
<sequence>MHPYVWVLPSQIYGINVNLSGAALTLVIDTGSTDMFILHPTSPLGPFNETAAVAALGYADGTGANGTVGLAKLEISGYTVPFQAFVNGTSGDDFSPFSGLIGLGFDDPSDPIPSALTAAGLNSSKIGKSVLSNIFDQNPETPRFFAVSLSRDGDKGGTADGDLTIGGYDPRYADVQHAPLLPLFGTGSWNILMDGIFLNGAQIPWARDPKGNIPEGKVRGLLDTGTTGLIVPPDIFDAIYSSYPGAVRTSPNATADGLKGAWIVPCNATIDLHLTFSHQNFTVHPLDLSDIQVFTTTSDNKSFTVCTPALGESDAWGRDAILGQSFLRNVYTVFGFGNATTGPYAQLLSLVDESTAVADFMAVRSPLLASGQAPELSPAAFARLVAPDQKPSMESASSSPSASSTSTPSSSLSSSSTSISASDKSTASSSSSSSASSSPTSSSSLSPSSASTSSSNSAVPDPTSTRTADTHEGNNLAQIDLAADAPSAPSDSRITKYAPVVIGLLGANLAILLFLLVLGVVHMVRKGRDAGGQGGRDVRYTRVELKDEAF</sequence>
<dbReference type="PROSITE" id="PS51767">
    <property type="entry name" value="PEPTIDASE_A1"/>
    <property type="match status" value="1"/>
</dbReference>
<evidence type="ECO:0000313" key="5">
    <source>
        <dbReference type="EMBL" id="KAJ7070221.1"/>
    </source>
</evidence>
<organism evidence="5 6">
    <name type="scientific">Mycena belliarum</name>
    <dbReference type="NCBI Taxonomy" id="1033014"/>
    <lineage>
        <taxon>Eukaryota</taxon>
        <taxon>Fungi</taxon>
        <taxon>Dikarya</taxon>
        <taxon>Basidiomycota</taxon>
        <taxon>Agaricomycotina</taxon>
        <taxon>Agaricomycetes</taxon>
        <taxon>Agaricomycetidae</taxon>
        <taxon>Agaricales</taxon>
        <taxon>Marasmiineae</taxon>
        <taxon>Mycenaceae</taxon>
        <taxon>Mycena</taxon>
    </lineage>
</organism>
<dbReference type="PRINTS" id="PR00792">
    <property type="entry name" value="PEPSIN"/>
</dbReference>
<evidence type="ECO:0000256" key="3">
    <source>
        <dbReference type="SAM" id="Phobius"/>
    </source>
</evidence>
<dbReference type="Pfam" id="PF00026">
    <property type="entry name" value="Asp"/>
    <property type="match status" value="1"/>
</dbReference>
<reference evidence="5" key="1">
    <citation type="submission" date="2023-03" db="EMBL/GenBank/DDBJ databases">
        <title>Massive genome expansion in bonnet fungi (Mycena s.s.) driven by repeated elements and novel gene families across ecological guilds.</title>
        <authorList>
            <consortium name="Lawrence Berkeley National Laboratory"/>
            <person name="Harder C.B."/>
            <person name="Miyauchi S."/>
            <person name="Viragh M."/>
            <person name="Kuo A."/>
            <person name="Thoen E."/>
            <person name="Andreopoulos B."/>
            <person name="Lu D."/>
            <person name="Skrede I."/>
            <person name="Drula E."/>
            <person name="Henrissat B."/>
            <person name="Morin E."/>
            <person name="Kohler A."/>
            <person name="Barry K."/>
            <person name="LaButti K."/>
            <person name="Morin E."/>
            <person name="Salamov A."/>
            <person name="Lipzen A."/>
            <person name="Mereny Z."/>
            <person name="Hegedus B."/>
            <person name="Baldrian P."/>
            <person name="Stursova M."/>
            <person name="Weitz H."/>
            <person name="Taylor A."/>
            <person name="Grigoriev I.V."/>
            <person name="Nagy L.G."/>
            <person name="Martin F."/>
            <person name="Kauserud H."/>
        </authorList>
    </citation>
    <scope>NUCLEOTIDE SEQUENCE</scope>
    <source>
        <strain evidence="5">CBHHK173m</strain>
    </source>
</reference>
<evidence type="ECO:0000259" key="4">
    <source>
        <dbReference type="PROSITE" id="PS51767"/>
    </source>
</evidence>
<keyword evidence="3" id="KW-0812">Transmembrane</keyword>
<proteinExistence type="inferred from homology"/>
<dbReference type="AlphaFoldDB" id="A0AAD6TQ61"/>
<dbReference type="PANTHER" id="PTHR47966:SF51">
    <property type="entry name" value="BETA-SITE APP-CLEAVING ENZYME, ISOFORM A-RELATED"/>
    <property type="match status" value="1"/>
</dbReference>
<dbReference type="InterPro" id="IPR021109">
    <property type="entry name" value="Peptidase_aspartic_dom_sf"/>
</dbReference>
<keyword evidence="3" id="KW-1133">Transmembrane helix</keyword>
<dbReference type="GO" id="GO:0004190">
    <property type="term" value="F:aspartic-type endopeptidase activity"/>
    <property type="evidence" value="ECO:0007669"/>
    <property type="project" value="InterPro"/>
</dbReference>
<comment type="similarity">
    <text evidence="1">Belongs to the peptidase A1 family.</text>
</comment>
<dbReference type="PANTHER" id="PTHR47966">
    <property type="entry name" value="BETA-SITE APP-CLEAVING ENZYME, ISOFORM A-RELATED"/>
    <property type="match status" value="1"/>
</dbReference>
<feature type="domain" description="Peptidase A1" evidence="4">
    <location>
        <begin position="13"/>
        <end position="344"/>
    </location>
</feature>
<dbReference type="CDD" id="cd05471">
    <property type="entry name" value="pepsin_like"/>
    <property type="match status" value="1"/>
</dbReference>
<dbReference type="EMBL" id="JARJCN010000136">
    <property type="protein sequence ID" value="KAJ7070221.1"/>
    <property type="molecule type" value="Genomic_DNA"/>
</dbReference>